<feature type="domain" description="Glycosyl transferase family 1" evidence="11">
    <location>
        <begin position="203"/>
        <end position="378"/>
    </location>
</feature>
<dbReference type="PANTHER" id="PTHR45918:SF1">
    <property type="entry name" value="ALPHA-1,3_1,6-MANNOSYLTRANSFERASE ALG2"/>
    <property type="match status" value="1"/>
</dbReference>
<dbReference type="Pfam" id="PF13439">
    <property type="entry name" value="Glyco_transf_4"/>
    <property type="match status" value="1"/>
</dbReference>
<dbReference type="InterPro" id="IPR027054">
    <property type="entry name" value="ALG2"/>
</dbReference>
<evidence type="ECO:0000259" key="12">
    <source>
        <dbReference type="Pfam" id="PF13439"/>
    </source>
</evidence>
<dbReference type="EC" id="2.4.1.132" evidence="10"/>
<comment type="catalytic activity">
    <reaction evidence="9 10">
        <text>an alpha-D-Man-(1-&gt;3)-beta-D-Man-(1-&gt;4)-beta-D-GlcNAc-(1-&gt;4)-alpha-D-GlcNAc-diphospho-di-trans,poly-cis-dolichol + GDP-alpha-D-mannose = an alpha-D-Man-(1-&gt;3)-[alpha-D-Man-(1-&gt;6)]-beta-D-Man-(1-&gt;4)-beta-D-GlcNAc-(1-&gt;4)-alpha-D-GlcNAc-diphospho-di-trans,poly-cis-dolichol + GDP + H(+)</text>
        <dbReference type="Rhea" id="RHEA:29519"/>
        <dbReference type="Rhea" id="RHEA-COMP:19513"/>
        <dbReference type="Rhea" id="RHEA-COMP:19515"/>
        <dbReference type="ChEBI" id="CHEBI:15378"/>
        <dbReference type="ChEBI" id="CHEBI:57527"/>
        <dbReference type="ChEBI" id="CHEBI:58189"/>
        <dbReference type="ChEBI" id="CHEBI:132510"/>
        <dbReference type="ChEBI" id="CHEBI:132511"/>
        <dbReference type="EC" id="2.4.1.257"/>
    </reaction>
    <physiologicalReaction direction="left-to-right" evidence="9 10">
        <dbReference type="Rhea" id="RHEA:29520"/>
    </physiologicalReaction>
</comment>
<dbReference type="CDD" id="cd03805">
    <property type="entry name" value="GT4_ALG2-like"/>
    <property type="match status" value="1"/>
</dbReference>
<dbReference type="PANTHER" id="PTHR45918">
    <property type="entry name" value="ALPHA-1,3/1,6-MANNOSYLTRANSFERASE ALG2"/>
    <property type="match status" value="1"/>
</dbReference>
<comment type="catalytic activity">
    <reaction evidence="8 10">
        <text>a beta-D-Man-(1-&gt;4)-beta-D-GlcNAc-(1-&gt;4)-alpha-D-GlcNAc-diphospho-di-trans,poly-cis-dolichol + GDP-alpha-D-mannose = an alpha-D-Man-(1-&gt;3)-beta-D-Man-(1-&gt;4)-beta-D-GlcNAc-(1-&gt;4)-alpha-D-GlcNAc-diphospho-di-trans,poly-cis-dolichol + GDP + H(+)</text>
        <dbReference type="Rhea" id="RHEA:29515"/>
        <dbReference type="Rhea" id="RHEA-COMP:19511"/>
        <dbReference type="Rhea" id="RHEA-COMP:19513"/>
        <dbReference type="ChEBI" id="CHEBI:15378"/>
        <dbReference type="ChEBI" id="CHEBI:57527"/>
        <dbReference type="ChEBI" id="CHEBI:58189"/>
        <dbReference type="ChEBI" id="CHEBI:58472"/>
        <dbReference type="ChEBI" id="CHEBI:132510"/>
        <dbReference type="EC" id="2.4.1.132"/>
    </reaction>
    <physiologicalReaction direction="left-to-right" evidence="8 10">
        <dbReference type="Rhea" id="RHEA:29516"/>
    </physiologicalReaction>
</comment>
<dbReference type="Proteomes" id="UP001159405">
    <property type="component" value="Unassembled WGS sequence"/>
</dbReference>
<evidence type="ECO:0000256" key="1">
    <source>
        <dbReference type="ARBA" id="ARBA00004922"/>
    </source>
</evidence>
<dbReference type="InterPro" id="IPR001296">
    <property type="entry name" value="Glyco_trans_1"/>
</dbReference>
<keyword evidence="3 10" id="KW-0808">Transferase</keyword>
<dbReference type="EMBL" id="CALNXK010000004">
    <property type="protein sequence ID" value="CAH3036232.1"/>
    <property type="molecule type" value="Genomic_DNA"/>
</dbReference>
<comment type="caution">
    <text evidence="13">The sequence shown here is derived from an EMBL/GenBank/DDBJ whole genome shotgun (WGS) entry which is preliminary data.</text>
</comment>
<evidence type="ECO:0000259" key="11">
    <source>
        <dbReference type="Pfam" id="PF00534"/>
    </source>
</evidence>
<name>A0ABN8MWQ8_9CNID</name>
<comment type="function">
    <text evidence="10">Mannosylates Man(2)GlcNAc(2)-dolichol diphosphate and Man(1)GlcNAc(2)-dolichol diphosphate to form Man(3)GlcNAc(2)-dolichol diphosphate.</text>
</comment>
<dbReference type="Gene3D" id="3.40.50.2000">
    <property type="entry name" value="Glycogen Phosphorylase B"/>
    <property type="match status" value="2"/>
</dbReference>
<organism evidence="13 14">
    <name type="scientific">Porites lobata</name>
    <dbReference type="NCBI Taxonomy" id="104759"/>
    <lineage>
        <taxon>Eukaryota</taxon>
        <taxon>Metazoa</taxon>
        <taxon>Cnidaria</taxon>
        <taxon>Anthozoa</taxon>
        <taxon>Hexacorallia</taxon>
        <taxon>Scleractinia</taxon>
        <taxon>Fungiina</taxon>
        <taxon>Poritidae</taxon>
        <taxon>Porites</taxon>
    </lineage>
</organism>
<feature type="transmembrane region" description="Helical" evidence="10">
    <location>
        <begin position="68"/>
        <end position="90"/>
    </location>
</feature>
<keyword evidence="7 10" id="KW-0472">Membrane</keyword>
<dbReference type="SUPFAM" id="SSF53756">
    <property type="entry name" value="UDP-Glycosyltransferase/glycogen phosphorylase"/>
    <property type="match status" value="1"/>
</dbReference>
<keyword evidence="6 10" id="KW-1133">Transmembrane helix</keyword>
<keyword evidence="2 10" id="KW-0328">Glycosyltransferase</keyword>
<sequence>MVRVAFIHPDLGIGGAERLVVDAGLALKSRGHEVHFFTSHHDKSHCFEETRNGSLNVTSVGDWLPRHFFGYFYAFWAYLRMIYVAIYLIFFSSWRMDVIICDQVSVCIPVLKLSKARVVFYCHFPDMLLTQRKSFLKKLYRAPLDWLEEVTTGMADVVLVNSNFTADTFVSTFTSLRSNRPRVLYPSLNFSSFDDSVLPDESDDLVPPKAKIVFLSINRYERKKNLKLALEALDWLKHVVTDQEWKDVHLIMAGGYDDRVVENKEHYLELRKLADQYHLTTKVTFVRSFSDVQKLTLLNRCTCLLYTPSHEHFGIVPIEAMYMKRPVIAVNSGGPLETVQDGVTGFLCNPDAESFALAMQKFVKDPSLSLVLGEAGKENVIKKFSFDVFAQHLHNIVCCLFLLEFDAYPLD</sequence>
<protein>
    <recommendedName>
        <fullName evidence="10">Alpha-1,3/1,6-mannosyltransferase ALG2</fullName>
        <ecNumber evidence="10">2.4.1.132</ecNumber>
        <ecNumber evidence="10">2.4.1.257</ecNumber>
    </recommendedName>
    <alternativeName>
        <fullName evidence="10">GDP-Man:Man(1)GlcNAc(2)-PP-Dol alpha-1,3-mannosyltransferase</fullName>
    </alternativeName>
</protein>
<evidence type="ECO:0000256" key="10">
    <source>
        <dbReference type="RuleBase" id="RU367136"/>
    </source>
</evidence>
<proteinExistence type="inferred from homology"/>
<comment type="pathway">
    <text evidence="1 10">Protein modification; protein glycosylation.</text>
</comment>
<keyword evidence="14" id="KW-1185">Reference proteome</keyword>
<dbReference type="Pfam" id="PF00534">
    <property type="entry name" value="Glycos_transf_1"/>
    <property type="match status" value="1"/>
</dbReference>
<dbReference type="EC" id="2.4.1.257" evidence="10"/>
<feature type="domain" description="Glycosyltransferase subfamily 4-like N-terminal" evidence="12">
    <location>
        <begin position="13"/>
        <end position="186"/>
    </location>
</feature>
<comment type="subcellular location">
    <subcellularLocation>
        <location evidence="10">Endoplasmic reticulum membrane</location>
        <topology evidence="10">Single-pass membrane protein</topology>
    </subcellularLocation>
</comment>
<evidence type="ECO:0000313" key="14">
    <source>
        <dbReference type="Proteomes" id="UP001159405"/>
    </source>
</evidence>
<evidence type="ECO:0000313" key="13">
    <source>
        <dbReference type="EMBL" id="CAH3036232.1"/>
    </source>
</evidence>
<evidence type="ECO:0000256" key="2">
    <source>
        <dbReference type="ARBA" id="ARBA00022676"/>
    </source>
</evidence>
<gene>
    <name evidence="13" type="ORF">PLOB_00030853</name>
</gene>
<evidence type="ECO:0000256" key="5">
    <source>
        <dbReference type="ARBA" id="ARBA00022824"/>
    </source>
</evidence>
<evidence type="ECO:0000256" key="6">
    <source>
        <dbReference type="ARBA" id="ARBA00022989"/>
    </source>
</evidence>
<comment type="similarity">
    <text evidence="10">Belongs to the glycosyltransferase group 1 family.</text>
</comment>
<accession>A0ABN8MWQ8</accession>
<reference evidence="13 14" key="1">
    <citation type="submission" date="2022-05" db="EMBL/GenBank/DDBJ databases">
        <authorList>
            <consortium name="Genoscope - CEA"/>
            <person name="William W."/>
        </authorList>
    </citation>
    <scope>NUCLEOTIDE SEQUENCE [LARGE SCALE GENOMIC DNA]</scope>
</reference>
<dbReference type="InterPro" id="IPR028098">
    <property type="entry name" value="Glyco_trans_4-like_N"/>
</dbReference>
<evidence type="ECO:0000256" key="9">
    <source>
        <dbReference type="ARBA" id="ARBA00045104"/>
    </source>
</evidence>
<evidence type="ECO:0000256" key="8">
    <source>
        <dbReference type="ARBA" id="ARBA00045103"/>
    </source>
</evidence>
<evidence type="ECO:0000256" key="3">
    <source>
        <dbReference type="ARBA" id="ARBA00022679"/>
    </source>
</evidence>
<keyword evidence="4 10" id="KW-0812">Transmembrane</keyword>
<keyword evidence="5" id="KW-0256">Endoplasmic reticulum</keyword>
<evidence type="ECO:0000256" key="4">
    <source>
        <dbReference type="ARBA" id="ARBA00022692"/>
    </source>
</evidence>
<evidence type="ECO:0000256" key="7">
    <source>
        <dbReference type="ARBA" id="ARBA00023136"/>
    </source>
</evidence>